<proteinExistence type="predicted"/>
<accession>A0ABU7FMK2</accession>
<name>A0ABU7FMK2_9ACTN</name>
<reference evidence="1" key="1">
    <citation type="submission" date="2024-01" db="EMBL/GenBank/DDBJ databases">
        <title>First draft genome sequence data of TA4-1, the type strain of Gram-positive actinobacterium Streptomyces chiangmaiensis.</title>
        <authorList>
            <person name="Yasawong M."/>
            <person name="Nantapong N."/>
        </authorList>
    </citation>
    <scope>NUCLEOTIDE SEQUENCE</scope>
    <source>
        <strain evidence="1">TA4-1</strain>
    </source>
</reference>
<organism evidence="1 2">
    <name type="scientific">Streptomyces chiangmaiensis</name>
    <dbReference type="NCBI Taxonomy" id="766497"/>
    <lineage>
        <taxon>Bacteria</taxon>
        <taxon>Bacillati</taxon>
        <taxon>Actinomycetota</taxon>
        <taxon>Actinomycetes</taxon>
        <taxon>Kitasatosporales</taxon>
        <taxon>Streptomycetaceae</taxon>
        <taxon>Streptomyces</taxon>
    </lineage>
</organism>
<protein>
    <submittedName>
        <fullName evidence="1">Uncharacterized protein</fullName>
    </submittedName>
</protein>
<sequence>SERSPMRMAEARITLGVVAARQGDLDQAVNYGEWALNGDRQSLPSLLMVSRELAAIVNRDFAAEPTGREYLGHLTALSRTS</sequence>
<dbReference type="Proteomes" id="UP001333996">
    <property type="component" value="Unassembled WGS sequence"/>
</dbReference>
<comment type="caution">
    <text evidence="1">The sequence shown here is derived from an EMBL/GenBank/DDBJ whole genome shotgun (WGS) entry which is preliminary data.</text>
</comment>
<keyword evidence="2" id="KW-1185">Reference proteome</keyword>
<evidence type="ECO:0000313" key="2">
    <source>
        <dbReference type="Proteomes" id="UP001333996"/>
    </source>
</evidence>
<gene>
    <name evidence="1" type="ORF">VXC91_25105</name>
</gene>
<feature type="non-terminal residue" evidence="1">
    <location>
        <position position="1"/>
    </location>
</feature>
<evidence type="ECO:0000313" key="1">
    <source>
        <dbReference type="EMBL" id="MED7825175.1"/>
    </source>
</evidence>
<dbReference type="EMBL" id="JAYWVC010000099">
    <property type="protein sequence ID" value="MED7825175.1"/>
    <property type="molecule type" value="Genomic_DNA"/>
</dbReference>